<dbReference type="Proteomes" id="UP000305401">
    <property type="component" value="Unassembled WGS sequence"/>
</dbReference>
<name>A0AC61S3H3_9BACT</name>
<sequence length="199" mass="22703">MGKFSAFKLPLKSLPAGSHDFDYRLDKEFFLNMESSDIRDGSIDVHATVNNKGQYFDLNFEIKGEVTLLCDRCLDEMQWPIDTVYHIAVKYGQNFNDDSDDLLVIPESDSYLNVAYMIYDTIALNIPIKHVHPLGKCNRAMSSLLRKHRATAIGDDEMQDDIIDDEIFDGDDTVDDSAATFQEPADPRWNELKKLTDNI</sequence>
<organism evidence="1 2">
    <name type="scientific">Muribaculum caecicola</name>
    <dbReference type="NCBI Taxonomy" id="3038144"/>
    <lineage>
        <taxon>Bacteria</taxon>
        <taxon>Pseudomonadati</taxon>
        <taxon>Bacteroidota</taxon>
        <taxon>Bacteroidia</taxon>
        <taxon>Bacteroidales</taxon>
        <taxon>Muribaculaceae</taxon>
        <taxon>Muribaculum</taxon>
    </lineage>
</organism>
<accession>A0AC61S3H3</accession>
<comment type="caution">
    <text evidence="1">The sequence shown here is derived from an EMBL/GenBank/DDBJ whole genome shotgun (WGS) entry which is preliminary data.</text>
</comment>
<keyword evidence="2" id="KW-1185">Reference proteome</keyword>
<gene>
    <name evidence="1" type="ORF">E5990_09510</name>
</gene>
<evidence type="ECO:0000313" key="1">
    <source>
        <dbReference type="EMBL" id="THG44919.1"/>
    </source>
</evidence>
<dbReference type="EMBL" id="SSTG01000150">
    <property type="protein sequence ID" value="THG44919.1"/>
    <property type="molecule type" value="Genomic_DNA"/>
</dbReference>
<protein>
    <submittedName>
        <fullName evidence="1">DUF177 domain-containing protein</fullName>
    </submittedName>
</protein>
<evidence type="ECO:0000313" key="2">
    <source>
        <dbReference type="Proteomes" id="UP000305401"/>
    </source>
</evidence>
<reference evidence="1" key="1">
    <citation type="submission" date="2019-04" db="EMBL/GenBank/DDBJ databases">
        <title>Microbes associate with the intestines of laboratory mice.</title>
        <authorList>
            <person name="Navarre W."/>
            <person name="Wong E."/>
            <person name="Huang K.C."/>
            <person name="Tropini C."/>
            <person name="Ng K."/>
            <person name="Yu B."/>
        </authorList>
    </citation>
    <scope>NUCLEOTIDE SEQUENCE</scope>
    <source>
        <strain evidence="1">NM86_A22</strain>
    </source>
</reference>
<proteinExistence type="predicted"/>